<evidence type="ECO:0000313" key="9">
    <source>
        <dbReference type="Proteomes" id="UP000070501"/>
    </source>
</evidence>
<reference evidence="9" key="1">
    <citation type="submission" date="2016-02" db="EMBL/GenBank/DDBJ databases">
        <title>Draft genome sequence of Microdochium bolleyi, a fungal endophyte of beachgrass.</title>
        <authorList>
            <consortium name="DOE Joint Genome Institute"/>
            <person name="David A.S."/>
            <person name="May G."/>
            <person name="Haridas S."/>
            <person name="Lim J."/>
            <person name="Wang M."/>
            <person name="Labutti K."/>
            <person name="Lipzen A."/>
            <person name="Barry K."/>
            <person name="Grigoriev I.V."/>
        </authorList>
    </citation>
    <scope>NUCLEOTIDE SEQUENCE [LARGE SCALE GENOMIC DNA]</scope>
    <source>
        <strain evidence="9">J235TASD1</strain>
    </source>
</reference>
<keyword evidence="5 6" id="KW-0349">Heme</keyword>
<dbReference type="SUPFAM" id="SSF48264">
    <property type="entry name" value="Cytochrome P450"/>
    <property type="match status" value="1"/>
</dbReference>
<keyword evidence="9" id="KW-1185">Reference proteome</keyword>
<evidence type="ECO:0000256" key="5">
    <source>
        <dbReference type="PIRSR" id="PIRSR602401-1"/>
    </source>
</evidence>
<organism evidence="8 9">
    <name type="scientific">Microdochium bolleyi</name>
    <dbReference type="NCBI Taxonomy" id="196109"/>
    <lineage>
        <taxon>Eukaryota</taxon>
        <taxon>Fungi</taxon>
        <taxon>Dikarya</taxon>
        <taxon>Ascomycota</taxon>
        <taxon>Pezizomycotina</taxon>
        <taxon>Sordariomycetes</taxon>
        <taxon>Xylariomycetidae</taxon>
        <taxon>Xylariales</taxon>
        <taxon>Microdochiaceae</taxon>
        <taxon>Microdochium</taxon>
    </lineage>
</organism>
<evidence type="ECO:0000256" key="7">
    <source>
        <dbReference type="SAM" id="SignalP"/>
    </source>
</evidence>
<dbReference type="PRINTS" id="PR00463">
    <property type="entry name" value="EP450I"/>
</dbReference>
<dbReference type="GO" id="GO:0020037">
    <property type="term" value="F:heme binding"/>
    <property type="evidence" value="ECO:0007669"/>
    <property type="project" value="InterPro"/>
</dbReference>
<evidence type="ECO:0000256" key="4">
    <source>
        <dbReference type="ARBA" id="ARBA00023004"/>
    </source>
</evidence>
<dbReference type="AlphaFoldDB" id="A0A136IXN2"/>
<feature type="binding site" description="axial binding residue" evidence="5">
    <location>
        <position position="465"/>
    </location>
    <ligand>
        <name>heme</name>
        <dbReference type="ChEBI" id="CHEBI:30413"/>
    </ligand>
    <ligandPart>
        <name>Fe</name>
        <dbReference type="ChEBI" id="CHEBI:18248"/>
    </ligandPart>
</feature>
<evidence type="ECO:0000313" key="8">
    <source>
        <dbReference type="EMBL" id="KXJ89760.1"/>
    </source>
</evidence>
<evidence type="ECO:0000256" key="1">
    <source>
        <dbReference type="ARBA" id="ARBA00010617"/>
    </source>
</evidence>
<comment type="similarity">
    <text evidence="1 6">Belongs to the cytochrome P450 family.</text>
</comment>
<dbReference type="GO" id="GO:0005506">
    <property type="term" value="F:iron ion binding"/>
    <property type="evidence" value="ECO:0007669"/>
    <property type="project" value="InterPro"/>
</dbReference>
<protein>
    <submittedName>
        <fullName evidence="8">Cytochrome P450</fullName>
    </submittedName>
</protein>
<dbReference type="PANTHER" id="PTHR46300">
    <property type="entry name" value="P450, PUTATIVE (EUROFUNG)-RELATED-RELATED"/>
    <property type="match status" value="1"/>
</dbReference>
<name>A0A136IXN2_9PEZI</name>
<dbReference type="InterPro" id="IPR001128">
    <property type="entry name" value="Cyt_P450"/>
</dbReference>
<dbReference type="EMBL" id="KQ964254">
    <property type="protein sequence ID" value="KXJ89760.1"/>
    <property type="molecule type" value="Genomic_DNA"/>
</dbReference>
<dbReference type="Pfam" id="PF00067">
    <property type="entry name" value="p450"/>
    <property type="match status" value="1"/>
</dbReference>
<dbReference type="InterPro" id="IPR002401">
    <property type="entry name" value="Cyt_P450_E_grp-I"/>
</dbReference>
<keyword evidence="6" id="KW-0503">Monooxygenase</keyword>
<sequence>MANSRFSRFLALLALVVFTSSFVSRRRRGKEQPRKLPLIGDLHQSPADKPLLNWNAWAARHGPVAVVNLLFGTFVPLVVLNTADAAAYFFSRKGGHCNNRPHAVSLELLTGIEEKGQSRFLLLHDYDANYKLRHRILAPSLGPLAAPKWHAVLALEVRQMLVDIVKLSFAQEKPDFVLHRDEIHPPLERAIGSAVLAMHYGIRVPDVTDPTYTRMLEQHDQFSSVAANPWLVDLAPFLRHLPLLISPWRRAAKVTFEEQKAFNVGLLQRARLGKSWNAARQADAILASMHRPLARDVSDIDLAYVLATSVEGAMEATSRQALWLLVAAATNSDCQRKAHEILDITVGRHRLPRFSDRNGLAYIEAFVAETLRWRPILPISIPRRTQESDEYKGVSVGQGVNIVGNTWAIGRDPLYASTGAVNSNVEAFVPERWLNFSGTEGMASSSARMRSDLSVPLFGHGRRGCPGQKVALDALYLQAAVLLWAFDIKVAEGEKIDLMAMEASRFMALPPPCKLVLKPRGDWSEETIKAEWDGHEKDVDVLLGAFSS</sequence>
<comment type="cofactor">
    <cofactor evidence="5">
        <name>heme</name>
        <dbReference type="ChEBI" id="CHEBI:30413"/>
    </cofactor>
</comment>
<feature type="signal peptide" evidence="7">
    <location>
        <begin position="1"/>
        <end position="21"/>
    </location>
</feature>
<dbReference type="Proteomes" id="UP000070501">
    <property type="component" value="Unassembled WGS sequence"/>
</dbReference>
<keyword evidence="7" id="KW-0732">Signal</keyword>
<dbReference type="InParanoid" id="A0A136IXN2"/>
<gene>
    <name evidence="8" type="ORF">Micbo1qcDRAFT_149531</name>
</gene>
<evidence type="ECO:0000256" key="2">
    <source>
        <dbReference type="ARBA" id="ARBA00022723"/>
    </source>
</evidence>
<dbReference type="InterPro" id="IPR017972">
    <property type="entry name" value="Cyt_P450_CS"/>
</dbReference>
<dbReference type="STRING" id="196109.A0A136IXN2"/>
<dbReference type="GO" id="GO:0016705">
    <property type="term" value="F:oxidoreductase activity, acting on paired donors, with incorporation or reduction of molecular oxygen"/>
    <property type="evidence" value="ECO:0007669"/>
    <property type="project" value="InterPro"/>
</dbReference>
<dbReference type="GO" id="GO:0004497">
    <property type="term" value="F:monooxygenase activity"/>
    <property type="evidence" value="ECO:0007669"/>
    <property type="project" value="UniProtKB-KW"/>
</dbReference>
<keyword evidence="2 5" id="KW-0479">Metal-binding</keyword>
<dbReference type="Gene3D" id="1.10.630.10">
    <property type="entry name" value="Cytochrome P450"/>
    <property type="match status" value="1"/>
</dbReference>
<keyword evidence="3 6" id="KW-0560">Oxidoreductase</keyword>
<evidence type="ECO:0000256" key="6">
    <source>
        <dbReference type="RuleBase" id="RU000461"/>
    </source>
</evidence>
<evidence type="ECO:0000256" key="3">
    <source>
        <dbReference type="ARBA" id="ARBA00023002"/>
    </source>
</evidence>
<accession>A0A136IXN2</accession>
<keyword evidence="4 5" id="KW-0408">Iron</keyword>
<dbReference type="PANTHER" id="PTHR46300:SF9">
    <property type="entry name" value="P450, PUTATIVE-RELATED"/>
    <property type="match status" value="1"/>
</dbReference>
<proteinExistence type="inferred from homology"/>
<dbReference type="PROSITE" id="PS00086">
    <property type="entry name" value="CYTOCHROME_P450"/>
    <property type="match status" value="1"/>
</dbReference>
<dbReference type="InterPro" id="IPR050364">
    <property type="entry name" value="Cytochrome_P450_fung"/>
</dbReference>
<feature type="chain" id="PRO_5007293288" evidence="7">
    <location>
        <begin position="22"/>
        <end position="548"/>
    </location>
</feature>
<dbReference type="InterPro" id="IPR036396">
    <property type="entry name" value="Cyt_P450_sf"/>
</dbReference>
<dbReference type="OrthoDB" id="1470350at2759"/>